<evidence type="ECO:0008006" key="2">
    <source>
        <dbReference type="Google" id="ProtNLM"/>
    </source>
</evidence>
<reference evidence="1" key="1">
    <citation type="journal article" date="2014" name="Front. Microbiol.">
        <title>High frequency of phylogenetically diverse reductive dehalogenase-homologous genes in deep subseafloor sedimentary metagenomes.</title>
        <authorList>
            <person name="Kawai M."/>
            <person name="Futagami T."/>
            <person name="Toyoda A."/>
            <person name="Takaki Y."/>
            <person name="Nishi S."/>
            <person name="Hori S."/>
            <person name="Arai W."/>
            <person name="Tsubouchi T."/>
            <person name="Morono Y."/>
            <person name="Uchiyama I."/>
            <person name="Ito T."/>
            <person name="Fujiyama A."/>
            <person name="Inagaki F."/>
            <person name="Takami H."/>
        </authorList>
    </citation>
    <scope>NUCLEOTIDE SEQUENCE</scope>
    <source>
        <strain evidence="1">Expedition CK06-06</strain>
    </source>
</reference>
<name>X0WBJ4_9ZZZZ</name>
<proteinExistence type="predicted"/>
<sequence length="148" mass="15558">MLPQIRLQPWYPGQMGVDGSDVPRGLRSQANGVVFYVSADHPNASAAADGTDPENPLTTITAAFARLAAFHALAGVQAEGSVIVVSPGTYTDNIVIDSVNYPQGCAIVAADVTKYNTIWVPAAGNALTLNQQNWVVDGFRFQPADDGA</sequence>
<evidence type="ECO:0000313" key="1">
    <source>
        <dbReference type="EMBL" id="GAG10036.1"/>
    </source>
</evidence>
<gene>
    <name evidence="1" type="ORF">S01H1_39066</name>
</gene>
<protein>
    <recommendedName>
        <fullName evidence="2">Pectate lyase superfamily protein domain-containing protein</fullName>
    </recommendedName>
</protein>
<organism evidence="1">
    <name type="scientific">marine sediment metagenome</name>
    <dbReference type="NCBI Taxonomy" id="412755"/>
    <lineage>
        <taxon>unclassified sequences</taxon>
        <taxon>metagenomes</taxon>
        <taxon>ecological metagenomes</taxon>
    </lineage>
</organism>
<accession>X0WBJ4</accession>
<comment type="caution">
    <text evidence="1">The sequence shown here is derived from an EMBL/GenBank/DDBJ whole genome shotgun (WGS) entry which is preliminary data.</text>
</comment>
<dbReference type="AlphaFoldDB" id="X0WBJ4"/>
<dbReference type="Gene3D" id="2.160.20.10">
    <property type="entry name" value="Single-stranded right-handed beta-helix, Pectin lyase-like"/>
    <property type="match status" value="1"/>
</dbReference>
<dbReference type="InterPro" id="IPR011050">
    <property type="entry name" value="Pectin_lyase_fold/virulence"/>
</dbReference>
<dbReference type="SUPFAM" id="SSF51126">
    <property type="entry name" value="Pectin lyase-like"/>
    <property type="match status" value="1"/>
</dbReference>
<dbReference type="InterPro" id="IPR012334">
    <property type="entry name" value="Pectin_lyas_fold"/>
</dbReference>
<dbReference type="EMBL" id="BARS01024620">
    <property type="protein sequence ID" value="GAG10036.1"/>
    <property type="molecule type" value="Genomic_DNA"/>
</dbReference>
<feature type="non-terminal residue" evidence="1">
    <location>
        <position position="148"/>
    </location>
</feature>